<evidence type="ECO:0000313" key="15">
    <source>
        <dbReference type="Proteomes" id="UP000236740"/>
    </source>
</evidence>
<feature type="domain" description="Alpha-D-phosphohexomutase alpha/beta/alpha" evidence="12">
    <location>
        <begin position="293"/>
        <end position="411"/>
    </location>
</feature>
<protein>
    <submittedName>
        <fullName evidence="14">Phosphoglucosamine mutase</fullName>
    </submittedName>
</protein>
<dbReference type="Proteomes" id="UP000236740">
    <property type="component" value="Unassembled WGS sequence"/>
</dbReference>
<dbReference type="GO" id="GO:0000287">
    <property type="term" value="F:magnesium ion binding"/>
    <property type="evidence" value="ECO:0007669"/>
    <property type="project" value="InterPro"/>
</dbReference>
<keyword evidence="6" id="KW-0413">Isomerase</keyword>
<name>A0A1H6CTA4_9EURY</name>
<dbReference type="GO" id="GO:0016868">
    <property type="term" value="F:intramolecular phosphotransferase activity"/>
    <property type="evidence" value="ECO:0007669"/>
    <property type="project" value="InterPro"/>
</dbReference>
<dbReference type="InterPro" id="IPR005843">
    <property type="entry name" value="A-D-PHexomutase_C"/>
</dbReference>
<organism evidence="14 15">
    <name type="scientific">Halobellus limi</name>
    <dbReference type="NCBI Taxonomy" id="699433"/>
    <lineage>
        <taxon>Archaea</taxon>
        <taxon>Methanobacteriati</taxon>
        <taxon>Methanobacteriota</taxon>
        <taxon>Stenosarchaea group</taxon>
        <taxon>Halobacteria</taxon>
        <taxon>Halobacteriales</taxon>
        <taxon>Haloferacaceae</taxon>
        <taxon>Halobellus</taxon>
    </lineage>
</organism>
<feature type="domain" description="Alpha-D-phosphohexomutase C-terminal" evidence="9">
    <location>
        <begin position="423"/>
        <end position="491"/>
    </location>
</feature>
<sequence length="502" mass="51864">MFGTSGIRGPVGDVVTARLALDVGRAVGVDTETVVVGRDARNTGDVLADAASVGLREAGTDVIRLGVVSTPTLARSVQWLGADAGVGITASHNPAPDNGIKLWNPSGQAFTPTQTDTIERRLSGGDVDDTARDADVDDPSRGADGRRSNDADGRPSTDAHGAASTDGVESAPWDAFGTERVEETIASRHLDGLVESFSDGGASPFEDLSVVVDLGNGTGRVTVDALYELGATVHTLDAQRDGRFPARKSEPNAETLTALQSAVPALDADFGIAHDGDADRMVAVSGAGEYVPGDLLLAVFARDAVESNALDDRDDGGSSSPSSSPRIAVPVDTSLVVADTVSDAGGSVEYTPVGDVHVADAASQEGFVFGGEPSGAWIWPAETLAPDGQYAALHLAALVARNGSLGALLDSVPAGAYVTRRANVEVEDKSEAMTAIERALRERYDDIDTIDGLRVDTGDGWFLVRPSGTEPLVRVTAEAREETHADDLLDSALDVVNAEGAS</sequence>
<dbReference type="GeneID" id="39859513"/>
<dbReference type="EMBL" id="CP031312">
    <property type="protein sequence ID" value="QCC49147.1"/>
    <property type="molecule type" value="Genomic_DNA"/>
</dbReference>
<dbReference type="GO" id="GO:0005975">
    <property type="term" value="P:carbohydrate metabolic process"/>
    <property type="evidence" value="ECO:0007669"/>
    <property type="project" value="InterPro"/>
</dbReference>
<evidence type="ECO:0000259" key="11">
    <source>
        <dbReference type="Pfam" id="PF02879"/>
    </source>
</evidence>
<dbReference type="OrthoDB" id="10363at2157"/>
<accession>A0A1H6CTA4</accession>
<dbReference type="PROSITE" id="PS00710">
    <property type="entry name" value="PGM_PMM"/>
    <property type="match status" value="1"/>
</dbReference>
<comment type="cofactor">
    <cofactor evidence="1">
        <name>Mg(2+)</name>
        <dbReference type="ChEBI" id="CHEBI:18420"/>
    </cofactor>
</comment>
<reference evidence="14 15" key="1">
    <citation type="submission" date="2016-10" db="EMBL/GenBank/DDBJ databases">
        <authorList>
            <person name="de Groot N.N."/>
        </authorList>
    </citation>
    <scope>NUCLEOTIDE SEQUENCE [LARGE SCALE GENOMIC DNA]</scope>
    <source>
        <strain evidence="14 15">CGMCC 1.10331</strain>
    </source>
</reference>
<gene>
    <name evidence="13" type="ORF">DV707_15440</name>
    <name evidence="14" type="ORF">SAMN04488133_3720</name>
</gene>
<feature type="domain" description="Alpha-D-phosphohexomutase alpha/beta/alpha" evidence="11">
    <location>
        <begin position="189"/>
        <end position="288"/>
    </location>
</feature>
<dbReference type="SUPFAM" id="SSF55957">
    <property type="entry name" value="Phosphoglucomutase, C-terminal domain"/>
    <property type="match status" value="1"/>
</dbReference>
<evidence type="ECO:0000313" key="16">
    <source>
        <dbReference type="Proteomes" id="UP000296733"/>
    </source>
</evidence>
<evidence type="ECO:0000259" key="10">
    <source>
        <dbReference type="Pfam" id="PF02878"/>
    </source>
</evidence>
<evidence type="ECO:0000256" key="8">
    <source>
        <dbReference type="SAM" id="MobiDB-lite"/>
    </source>
</evidence>
<dbReference type="PANTHER" id="PTHR43771:SF1">
    <property type="entry name" value="PHOSPHOMANNOMUTASE"/>
    <property type="match status" value="1"/>
</dbReference>
<evidence type="ECO:0000256" key="1">
    <source>
        <dbReference type="ARBA" id="ARBA00001946"/>
    </source>
</evidence>
<evidence type="ECO:0000259" key="12">
    <source>
        <dbReference type="Pfam" id="PF02880"/>
    </source>
</evidence>
<evidence type="ECO:0000256" key="6">
    <source>
        <dbReference type="ARBA" id="ARBA00023235"/>
    </source>
</evidence>
<proteinExistence type="inferred from homology"/>
<keyword evidence="13" id="KW-0614">Plasmid</keyword>
<dbReference type="Pfam" id="PF02879">
    <property type="entry name" value="PGM_PMM_II"/>
    <property type="match status" value="1"/>
</dbReference>
<dbReference type="InterPro" id="IPR016066">
    <property type="entry name" value="A-D-PHexomutase_CS"/>
</dbReference>
<dbReference type="Pfam" id="PF02880">
    <property type="entry name" value="PGM_PMM_III"/>
    <property type="match status" value="1"/>
</dbReference>
<dbReference type="InterPro" id="IPR005846">
    <property type="entry name" value="A-D-PHexomutase_a/b/a-III"/>
</dbReference>
<geneLocation type="plasmid" evidence="13">
    <name>unnamed1</name>
</geneLocation>
<dbReference type="KEGG" id="hlm:DV707_15440"/>
<dbReference type="RefSeq" id="WP_103993251.1">
    <property type="nucleotide sequence ID" value="NZ_CP031312.1"/>
</dbReference>
<feature type="compositionally biased region" description="Basic and acidic residues" evidence="8">
    <location>
        <begin position="118"/>
        <end position="157"/>
    </location>
</feature>
<evidence type="ECO:0000256" key="2">
    <source>
        <dbReference type="ARBA" id="ARBA00010231"/>
    </source>
</evidence>
<feature type="domain" description="Alpha-D-phosphohexomutase alpha/beta/alpha" evidence="10">
    <location>
        <begin position="2"/>
        <end position="122"/>
    </location>
</feature>
<dbReference type="InterPro" id="IPR005845">
    <property type="entry name" value="A-D-PHexomutase_a/b/a-II"/>
</dbReference>
<dbReference type="Gene3D" id="3.30.310.50">
    <property type="entry name" value="Alpha-D-phosphohexomutase, C-terminal domain"/>
    <property type="match status" value="1"/>
</dbReference>
<dbReference type="InterPro" id="IPR005844">
    <property type="entry name" value="A-D-PHexomutase_a/b/a-I"/>
</dbReference>
<dbReference type="SUPFAM" id="SSF53738">
    <property type="entry name" value="Phosphoglucomutase, first 3 domains"/>
    <property type="match status" value="3"/>
</dbReference>
<dbReference type="PRINTS" id="PR00509">
    <property type="entry name" value="PGMPMM"/>
</dbReference>
<dbReference type="Proteomes" id="UP000296733">
    <property type="component" value="Plasmid unnamed1"/>
</dbReference>
<reference evidence="13 16" key="2">
    <citation type="journal article" date="2019" name="Nat. Commun.">
        <title>A new type of DNA phosphorothioation-based antiviral system in archaea.</title>
        <authorList>
            <person name="Xiong L."/>
            <person name="Liu S."/>
            <person name="Chen S."/>
            <person name="Xiao Y."/>
            <person name="Zhu B."/>
            <person name="Gao Y."/>
            <person name="Zhang Y."/>
            <person name="Chen B."/>
            <person name="Luo J."/>
            <person name="Deng Z."/>
            <person name="Chen X."/>
            <person name="Wang L."/>
            <person name="Chen S."/>
        </authorList>
    </citation>
    <scope>NUCLEOTIDE SEQUENCE [LARGE SCALE GENOMIC DNA]</scope>
    <source>
        <strain evidence="13 16">CGMCC 1.10331</strain>
        <plasmid evidence="13 16">unnamed1</plasmid>
    </source>
</reference>
<keyword evidence="5 7" id="KW-0460">Magnesium</keyword>
<comment type="similarity">
    <text evidence="2 7">Belongs to the phosphohexose mutase family.</text>
</comment>
<dbReference type="Pfam" id="PF02878">
    <property type="entry name" value="PGM_PMM_I"/>
    <property type="match status" value="1"/>
</dbReference>
<evidence type="ECO:0000256" key="7">
    <source>
        <dbReference type="RuleBase" id="RU004326"/>
    </source>
</evidence>
<keyword evidence="4 7" id="KW-0479">Metal-binding</keyword>
<dbReference type="Pfam" id="PF00408">
    <property type="entry name" value="PGM_PMM_IV"/>
    <property type="match status" value="1"/>
</dbReference>
<keyword evidence="3" id="KW-0597">Phosphoprotein</keyword>
<evidence type="ECO:0000313" key="14">
    <source>
        <dbReference type="EMBL" id="SEG76261.1"/>
    </source>
</evidence>
<evidence type="ECO:0000256" key="3">
    <source>
        <dbReference type="ARBA" id="ARBA00022553"/>
    </source>
</evidence>
<evidence type="ECO:0000256" key="4">
    <source>
        <dbReference type="ARBA" id="ARBA00022723"/>
    </source>
</evidence>
<dbReference type="EMBL" id="FNVN01000010">
    <property type="protein sequence ID" value="SEG76261.1"/>
    <property type="molecule type" value="Genomic_DNA"/>
</dbReference>
<evidence type="ECO:0000259" key="9">
    <source>
        <dbReference type="Pfam" id="PF00408"/>
    </source>
</evidence>
<dbReference type="AlphaFoldDB" id="A0A1H6CTA4"/>
<dbReference type="InterPro" id="IPR016055">
    <property type="entry name" value="A-D-PHexomutase_a/b/a-I/II/III"/>
</dbReference>
<keyword evidence="15" id="KW-1185">Reference proteome</keyword>
<dbReference type="PANTHER" id="PTHR43771">
    <property type="entry name" value="PHOSPHOMANNOMUTASE"/>
    <property type="match status" value="1"/>
</dbReference>
<evidence type="ECO:0000256" key="5">
    <source>
        <dbReference type="ARBA" id="ARBA00022842"/>
    </source>
</evidence>
<feature type="region of interest" description="Disordered" evidence="8">
    <location>
        <begin position="118"/>
        <end position="172"/>
    </location>
</feature>
<dbReference type="InterPro" id="IPR005841">
    <property type="entry name" value="Alpha-D-phosphohexomutase_SF"/>
</dbReference>
<dbReference type="Gene3D" id="3.40.120.10">
    <property type="entry name" value="Alpha-D-Glucose-1,6-Bisphosphate, subunit A, domain 3"/>
    <property type="match status" value="3"/>
</dbReference>
<evidence type="ECO:0000313" key="13">
    <source>
        <dbReference type="EMBL" id="QCC49147.1"/>
    </source>
</evidence>
<dbReference type="InterPro" id="IPR036900">
    <property type="entry name" value="A-D-PHexomutase_C_sf"/>
</dbReference>